<proteinExistence type="predicted"/>
<dbReference type="Proteomes" id="UP000790709">
    <property type="component" value="Unassembled WGS sequence"/>
</dbReference>
<keyword evidence="2" id="KW-1185">Reference proteome</keyword>
<reference evidence="1" key="1">
    <citation type="journal article" date="2021" name="New Phytol.">
        <title>Evolutionary innovations through gain and loss of genes in the ectomycorrhizal Boletales.</title>
        <authorList>
            <person name="Wu G."/>
            <person name="Miyauchi S."/>
            <person name="Morin E."/>
            <person name="Kuo A."/>
            <person name="Drula E."/>
            <person name="Varga T."/>
            <person name="Kohler A."/>
            <person name="Feng B."/>
            <person name="Cao Y."/>
            <person name="Lipzen A."/>
            <person name="Daum C."/>
            <person name="Hundley H."/>
            <person name="Pangilinan J."/>
            <person name="Johnson J."/>
            <person name="Barry K."/>
            <person name="LaButti K."/>
            <person name="Ng V."/>
            <person name="Ahrendt S."/>
            <person name="Min B."/>
            <person name="Choi I.G."/>
            <person name="Park H."/>
            <person name="Plett J.M."/>
            <person name="Magnuson J."/>
            <person name="Spatafora J.W."/>
            <person name="Nagy L.G."/>
            <person name="Henrissat B."/>
            <person name="Grigoriev I.V."/>
            <person name="Yang Z.L."/>
            <person name="Xu J."/>
            <person name="Martin F.M."/>
        </authorList>
    </citation>
    <scope>NUCLEOTIDE SEQUENCE</scope>
    <source>
        <strain evidence="1">KUC20120723A-06</strain>
    </source>
</reference>
<evidence type="ECO:0000313" key="2">
    <source>
        <dbReference type="Proteomes" id="UP000790709"/>
    </source>
</evidence>
<name>A0ACB8B9B5_9AGAM</name>
<gene>
    <name evidence="1" type="ORF">BV22DRAFT_1048920</name>
</gene>
<comment type="caution">
    <text evidence="1">The sequence shown here is derived from an EMBL/GenBank/DDBJ whole genome shotgun (WGS) entry which is preliminary data.</text>
</comment>
<accession>A0ACB8B9B5</accession>
<dbReference type="EMBL" id="MU266486">
    <property type="protein sequence ID" value="KAH7922401.1"/>
    <property type="molecule type" value="Genomic_DNA"/>
</dbReference>
<sequence length="129" mass="14714">MPGAVSQARKSSIMGVPAPNKLYPVDLATYKDDLEHASYYTDNLPDDVDEPWPYRFEVGEFVWVRTVGGNWHQGKVSGQPKLGRTRENDGLFYPVIFSFKIRKYFAPLNGELKPDSPHTRKLLEEAGWI</sequence>
<organism evidence="1 2">
    <name type="scientific">Leucogyrophana mollusca</name>
    <dbReference type="NCBI Taxonomy" id="85980"/>
    <lineage>
        <taxon>Eukaryota</taxon>
        <taxon>Fungi</taxon>
        <taxon>Dikarya</taxon>
        <taxon>Basidiomycota</taxon>
        <taxon>Agaricomycotina</taxon>
        <taxon>Agaricomycetes</taxon>
        <taxon>Agaricomycetidae</taxon>
        <taxon>Boletales</taxon>
        <taxon>Boletales incertae sedis</taxon>
        <taxon>Leucogyrophana</taxon>
    </lineage>
</organism>
<protein>
    <submittedName>
        <fullName evidence="1">Uncharacterized protein</fullName>
    </submittedName>
</protein>
<evidence type="ECO:0000313" key="1">
    <source>
        <dbReference type="EMBL" id="KAH7922401.1"/>
    </source>
</evidence>